<evidence type="ECO:0000313" key="3">
    <source>
        <dbReference type="EMBL" id="KAK8884554.1"/>
    </source>
</evidence>
<gene>
    <name evidence="3" type="ORF">M9Y10_043668</name>
</gene>
<dbReference type="PRINTS" id="PR00449">
    <property type="entry name" value="RASTRNSFRMNG"/>
</dbReference>
<sequence length="191" mass="21079">MNQDNANKVVLLGASGVGKTSIVLQLKEKVFRGMVAPTVGSGVIFKNIETDKGVIPLKIWDTAGEERYRSFSGLYSQSATAGIFVFDLTDRRTFDTIDEWIEEFQKNANADALLYLAGNKLDLMDQRDVPFDTAFAFSQNRHMKYFEVSAKTGEGVELLFTELAKQLGPPNDCSSSSIQPKEPGTRSGCCF</sequence>
<comment type="caution">
    <text evidence="3">The sequence shown here is derived from an EMBL/GenBank/DDBJ whole genome shotgun (WGS) entry which is preliminary data.</text>
</comment>
<dbReference type="Gene3D" id="3.40.50.300">
    <property type="entry name" value="P-loop containing nucleotide triphosphate hydrolases"/>
    <property type="match status" value="1"/>
</dbReference>
<dbReference type="SMART" id="SM00175">
    <property type="entry name" value="RAB"/>
    <property type="match status" value="1"/>
</dbReference>
<feature type="region of interest" description="Disordered" evidence="2">
    <location>
        <begin position="170"/>
        <end position="191"/>
    </location>
</feature>
<evidence type="ECO:0008006" key="5">
    <source>
        <dbReference type="Google" id="ProtNLM"/>
    </source>
</evidence>
<dbReference type="SMART" id="SM00174">
    <property type="entry name" value="RHO"/>
    <property type="match status" value="1"/>
</dbReference>
<dbReference type="Pfam" id="PF00071">
    <property type="entry name" value="Ras"/>
    <property type="match status" value="1"/>
</dbReference>
<dbReference type="InterPro" id="IPR005225">
    <property type="entry name" value="Small_GTP-bd"/>
</dbReference>
<evidence type="ECO:0000256" key="2">
    <source>
        <dbReference type="SAM" id="MobiDB-lite"/>
    </source>
</evidence>
<dbReference type="SMART" id="SM00173">
    <property type="entry name" value="RAS"/>
    <property type="match status" value="1"/>
</dbReference>
<evidence type="ECO:0000313" key="4">
    <source>
        <dbReference type="Proteomes" id="UP001470230"/>
    </source>
</evidence>
<keyword evidence="4" id="KW-1185">Reference proteome</keyword>
<organism evidence="3 4">
    <name type="scientific">Tritrichomonas musculus</name>
    <dbReference type="NCBI Taxonomy" id="1915356"/>
    <lineage>
        <taxon>Eukaryota</taxon>
        <taxon>Metamonada</taxon>
        <taxon>Parabasalia</taxon>
        <taxon>Tritrichomonadida</taxon>
        <taxon>Tritrichomonadidae</taxon>
        <taxon>Tritrichomonas</taxon>
    </lineage>
</organism>
<dbReference type="NCBIfam" id="TIGR00231">
    <property type="entry name" value="small_GTP"/>
    <property type="match status" value="1"/>
</dbReference>
<dbReference type="SUPFAM" id="SSF52540">
    <property type="entry name" value="P-loop containing nucleoside triphosphate hydrolases"/>
    <property type="match status" value="1"/>
</dbReference>
<dbReference type="SMART" id="SM00176">
    <property type="entry name" value="RAN"/>
    <property type="match status" value="1"/>
</dbReference>
<protein>
    <recommendedName>
        <fullName evidence="5">Small GTP-binding protein</fullName>
    </recommendedName>
</protein>
<dbReference type="PROSITE" id="PS51421">
    <property type="entry name" value="RAS"/>
    <property type="match status" value="1"/>
</dbReference>
<dbReference type="InterPro" id="IPR001806">
    <property type="entry name" value="Small_GTPase"/>
</dbReference>
<dbReference type="PROSITE" id="PS51419">
    <property type="entry name" value="RAB"/>
    <property type="match status" value="1"/>
</dbReference>
<dbReference type="EMBL" id="JAPFFF010000008">
    <property type="protein sequence ID" value="KAK8884554.1"/>
    <property type="molecule type" value="Genomic_DNA"/>
</dbReference>
<dbReference type="PANTHER" id="PTHR47978">
    <property type="match status" value="1"/>
</dbReference>
<keyword evidence="1" id="KW-0547">Nucleotide-binding</keyword>
<dbReference type="Proteomes" id="UP001470230">
    <property type="component" value="Unassembled WGS sequence"/>
</dbReference>
<reference evidence="3 4" key="1">
    <citation type="submission" date="2024-04" db="EMBL/GenBank/DDBJ databases">
        <title>Tritrichomonas musculus Genome.</title>
        <authorList>
            <person name="Alves-Ferreira E."/>
            <person name="Grigg M."/>
            <person name="Lorenzi H."/>
            <person name="Galac M."/>
        </authorList>
    </citation>
    <scope>NUCLEOTIDE SEQUENCE [LARGE SCALE GENOMIC DNA]</scope>
    <source>
        <strain evidence="3 4">EAF2021</strain>
    </source>
</reference>
<evidence type="ECO:0000256" key="1">
    <source>
        <dbReference type="ARBA" id="ARBA00022741"/>
    </source>
</evidence>
<accession>A0ABR2K0D3</accession>
<dbReference type="InterPro" id="IPR027417">
    <property type="entry name" value="P-loop_NTPase"/>
</dbReference>
<proteinExistence type="predicted"/>
<dbReference type="CDD" id="cd00154">
    <property type="entry name" value="Rab"/>
    <property type="match status" value="1"/>
</dbReference>
<name>A0ABR2K0D3_9EUKA</name>